<dbReference type="AlphaFoldDB" id="A0A0B6F210"/>
<dbReference type="GO" id="GO:0016740">
    <property type="term" value="F:transferase activity"/>
    <property type="evidence" value="ECO:0007669"/>
    <property type="project" value="UniProtKB-KW"/>
</dbReference>
<dbReference type="HOGENOM" id="CLU_2878294_0_0_11"/>
<dbReference type="RefSeq" id="WP_042530102.1">
    <property type="nucleotide sequence ID" value="NZ_CP010827.1"/>
</dbReference>
<dbReference type="Proteomes" id="UP000031890">
    <property type="component" value="Chromosome"/>
</dbReference>
<dbReference type="Gene3D" id="3.40.630.30">
    <property type="match status" value="1"/>
</dbReference>
<feature type="compositionally biased region" description="Polar residues" evidence="1">
    <location>
        <begin position="1"/>
        <end position="12"/>
    </location>
</feature>
<evidence type="ECO:0000256" key="1">
    <source>
        <dbReference type="SAM" id="MobiDB-lite"/>
    </source>
</evidence>
<accession>A0A0B6F210</accession>
<name>A0A0B6F210_9CORY</name>
<dbReference type="KEGG" id="csx:CSING_04745"/>
<sequence>MRIRTATDSTVPRDNIGPQPGFPENTASIKLHEKFGFATVGTFKKVTCKAGRWPDLTHLQLMV</sequence>
<proteinExistence type="predicted"/>
<keyword evidence="2" id="KW-0808">Transferase</keyword>
<gene>
    <name evidence="2" type="ORF">CSING_04745</name>
</gene>
<dbReference type="STRING" id="161899.CSING_04745"/>
<dbReference type="InterPro" id="IPR016181">
    <property type="entry name" value="Acyl_CoA_acyltransferase"/>
</dbReference>
<organism evidence="2 3">
    <name type="scientific">Corynebacterium singulare</name>
    <dbReference type="NCBI Taxonomy" id="161899"/>
    <lineage>
        <taxon>Bacteria</taxon>
        <taxon>Bacillati</taxon>
        <taxon>Actinomycetota</taxon>
        <taxon>Actinomycetes</taxon>
        <taxon>Mycobacteriales</taxon>
        <taxon>Corynebacteriaceae</taxon>
        <taxon>Corynebacterium</taxon>
    </lineage>
</organism>
<protein>
    <submittedName>
        <fullName evidence="2">Acetyltransferase (GNAT) domain</fullName>
    </submittedName>
</protein>
<evidence type="ECO:0000313" key="3">
    <source>
        <dbReference type="Proteomes" id="UP000031890"/>
    </source>
</evidence>
<dbReference type="EMBL" id="CP010827">
    <property type="protein sequence ID" value="AJI78490.1"/>
    <property type="molecule type" value="Genomic_DNA"/>
</dbReference>
<dbReference type="SUPFAM" id="SSF55729">
    <property type="entry name" value="Acyl-CoA N-acyltransferases (Nat)"/>
    <property type="match status" value="1"/>
</dbReference>
<reference evidence="2 3" key="1">
    <citation type="journal article" date="2015" name="Genome Announc.">
        <title>Complete Genome Sequence and Annotation of Corynebacterium singulare DSM 44357, Isolated from a Human Semen Specimen.</title>
        <authorList>
            <person name="Merten M."/>
            <person name="Brinkrolf K."/>
            <person name="Albersmeier A."/>
            <person name="Kutter Y."/>
            <person name="Ruckert C."/>
            <person name="Tauch A."/>
        </authorList>
    </citation>
    <scope>NUCLEOTIDE SEQUENCE [LARGE SCALE GENOMIC DNA]</scope>
    <source>
        <strain evidence="2">IBS B52218</strain>
    </source>
</reference>
<feature type="region of interest" description="Disordered" evidence="1">
    <location>
        <begin position="1"/>
        <end position="25"/>
    </location>
</feature>
<evidence type="ECO:0000313" key="2">
    <source>
        <dbReference type="EMBL" id="AJI78490.1"/>
    </source>
</evidence>